<protein>
    <submittedName>
        <fullName evidence="1">Bifunctional hexulose-6-phosphate synthase/ribonuclease regulator</fullName>
    </submittedName>
</protein>
<dbReference type="AlphaFoldDB" id="A0A150IYE2"/>
<evidence type="ECO:0000313" key="2">
    <source>
        <dbReference type="Proteomes" id="UP000075398"/>
    </source>
</evidence>
<reference evidence="1 2" key="1">
    <citation type="journal article" date="2016" name="ISME J.">
        <title>Chasing the elusive Euryarchaeota class WSA2: genomes reveal a uniquely fastidious methyl-reducing methanogen.</title>
        <authorList>
            <person name="Nobu M.K."/>
            <person name="Narihiro T."/>
            <person name="Kuroda K."/>
            <person name="Mei R."/>
            <person name="Liu W.T."/>
        </authorList>
    </citation>
    <scope>NUCLEOTIDE SEQUENCE [LARGE SCALE GENOMIC DNA]</scope>
    <source>
        <strain evidence="1">U1lsi0528_Bin055</strain>
    </source>
</reference>
<comment type="caution">
    <text evidence="1">The sequence shown here is derived from an EMBL/GenBank/DDBJ whole genome shotgun (WGS) entry which is preliminary data.</text>
</comment>
<dbReference type="InterPro" id="IPR036704">
    <property type="entry name" value="RraA/RraA-like_sf"/>
</dbReference>
<gene>
    <name evidence="1" type="ORF">AMQ22_01530</name>
</gene>
<evidence type="ECO:0000313" key="1">
    <source>
        <dbReference type="EMBL" id="KYC49986.1"/>
    </source>
</evidence>
<dbReference type="Proteomes" id="UP000075398">
    <property type="component" value="Unassembled WGS sequence"/>
</dbReference>
<name>A0A150IYE2_9EURY</name>
<proteinExistence type="predicted"/>
<sequence length="58" mass="6642">MWRNHRKSGDWIVGDDDGVVVIPKDKVEDVIHSAEETLKRETIIREAIEQGKSISKLL</sequence>
<dbReference type="EMBL" id="LNGC01000082">
    <property type="protein sequence ID" value="KYC49986.1"/>
    <property type="molecule type" value="Genomic_DNA"/>
</dbReference>
<accession>A0A150IYE2</accession>
<organism evidence="1 2">
    <name type="scientific">Candidatus Methanofastidiosum methylothiophilum</name>
    <dbReference type="NCBI Taxonomy" id="1705564"/>
    <lineage>
        <taxon>Archaea</taxon>
        <taxon>Methanobacteriati</taxon>
        <taxon>Methanobacteriota</taxon>
        <taxon>Stenosarchaea group</taxon>
        <taxon>Candidatus Methanofastidiosia</taxon>
        <taxon>Candidatus Methanofastidiosales</taxon>
        <taxon>Candidatus Methanofastidiosaceae</taxon>
        <taxon>Candidatus Methanofastidiosum</taxon>
    </lineage>
</organism>
<dbReference type="SUPFAM" id="SSF89562">
    <property type="entry name" value="RraA-like"/>
    <property type="match status" value="1"/>
</dbReference>
<dbReference type="Gene3D" id="3.50.30.40">
    <property type="entry name" value="Ribonuclease E inhibitor RraA/RraA-like"/>
    <property type="match status" value="1"/>
</dbReference>